<reference evidence="1" key="1">
    <citation type="submission" date="2023-07" db="EMBL/GenBank/DDBJ databases">
        <title>Degradation of tert-butanol by M. austroafricanum TBA100.</title>
        <authorList>
            <person name="Helbich S."/>
            <person name="Vainshtein Y."/>
        </authorList>
    </citation>
    <scope>NUCLEOTIDE SEQUENCE</scope>
    <source>
        <strain evidence="1">TBA100</strain>
    </source>
</reference>
<keyword evidence="2" id="KW-1185">Reference proteome</keyword>
<gene>
    <name evidence="1" type="ORF">QYF68_04985</name>
</gene>
<accession>A0ABT8H8U6</accession>
<evidence type="ECO:0000313" key="1">
    <source>
        <dbReference type="EMBL" id="MDN4517179.1"/>
    </source>
</evidence>
<name>A0ABT8H8U6_MYCAO</name>
<evidence type="ECO:0008006" key="3">
    <source>
        <dbReference type="Google" id="ProtNLM"/>
    </source>
</evidence>
<sequence length="56" mass="5794">MSDDPAGSTPADFAALADAIHAANERLVDELAAADADYAAGNTISGEELRRRYGLS</sequence>
<dbReference type="EMBL" id="JAUHTC010000021">
    <property type="protein sequence ID" value="MDN4517179.1"/>
    <property type="molecule type" value="Genomic_DNA"/>
</dbReference>
<evidence type="ECO:0000313" key="2">
    <source>
        <dbReference type="Proteomes" id="UP001172687"/>
    </source>
</evidence>
<comment type="caution">
    <text evidence="1">The sequence shown here is derived from an EMBL/GenBank/DDBJ whole genome shotgun (WGS) entry which is preliminary data.</text>
</comment>
<proteinExistence type="predicted"/>
<dbReference type="RefSeq" id="WP_301161310.1">
    <property type="nucleotide sequence ID" value="NZ_JAUHTC010000021.1"/>
</dbReference>
<dbReference type="Proteomes" id="UP001172687">
    <property type="component" value="Unassembled WGS sequence"/>
</dbReference>
<organism evidence="1 2">
    <name type="scientific">Mycolicibacterium austroafricanum</name>
    <name type="common">Mycobacterium austroafricanum</name>
    <dbReference type="NCBI Taxonomy" id="39687"/>
    <lineage>
        <taxon>Bacteria</taxon>
        <taxon>Bacillati</taxon>
        <taxon>Actinomycetota</taxon>
        <taxon>Actinomycetes</taxon>
        <taxon>Mycobacteriales</taxon>
        <taxon>Mycobacteriaceae</taxon>
        <taxon>Mycolicibacterium</taxon>
    </lineage>
</organism>
<protein>
    <recommendedName>
        <fullName evidence="3">HNH endonuclease</fullName>
    </recommendedName>
</protein>
<dbReference type="Gene3D" id="1.10.1220.170">
    <property type="match status" value="1"/>
</dbReference>